<dbReference type="EMBL" id="DQAY01000152">
    <property type="protein sequence ID" value="HCO26195.1"/>
    <property type="molecule type" value="Genomic_DNA"/>
</dbReference>
<keyword evidence="2" id="KW-0489">Methyltransferase</keyword>
<accession>A0A3D3RBI9</accession>
<sequence>MLNPMYSRHAAEYATAIRDNSYNAYYERPSLCALLPELQGKRVIDLGCGPGEYVAYLTSQGATVTAVDGSADMIALVHQKLGNPFNAYVQDLAQGVPDEADQSFDLAVSPLMIHYLADPTPLFRDVKRILKPAGLFVFSTHHPFVDYQFSPSGNYFLTEKIVDEWDTIGSPVRVEYYRRSLSALMQALTDAGLCVVEMSEGKPDEQMQATDPESYRKLSTAPGFLFVKCRVM</sequence>
<evidence type="ECO:0000313" key="3">
    <source>
        <dbReference type="Proteomes" id="UP000263642"/>
    </source>
</evidence>
<dbReference type="InterPro" id="IPR013216">
    <property type="entry name" value="Methyltransf_11"/>
</dbReference>
<feature type="domain" description="Methyltransferase type 11" evidence="1">
    <location>
        <begin position="45"/>
        <end position="138"/>
    </location>
</feature>
<dbReference type="CDD" id="cd02440">
    <property type="entry name" value="AdoMet_MTases"/>
    <property type="match status" value="1"/>
</dbReference>
<evidence type="ECO:0000313" key="2">
    <source>
        <dbReference type="EMBL" id="HCO26195.1"/>
    </source>
</evidence>
<dbReference type="GO" id="GO:0032259">
    <property type="term" value="P:methylation"/>
    <property type="evidence" value="ECO:0007669"/>
    <property type="project" value="UniProtKB-KW"/>
</dbReference>
<organism evidence="2 3">
    <name type="scientific">Gimesia maris</name>
    <dbReference type="NCBI Taxonomy" id="122"/>
    <lineage>
        <taxon>Bacteria</taxon>
        <taxon>Pseudomonadati</taxon>
        <taxon>Planctomycetota</taxon>
        <taxon>Planctomycetia</taxon>
        <taxon>Planctomycetales</taxon>
        <taxon>Planctomycetaceae</taxon>
        <taxon>Gimesia</taxon>
    </lineage>
</organism>
<evidence type="ECO:0000259" key="1">
    <source>
        <dbReference type="Pfam" id="PF08241"/>
    </source>
</evidence>
<comment type="caution">
    <text evidence="2">The sequence shown here is derived from an EMBL/GenBank/DDBJ whole genome shotgun (WGS) entry which is preliminary data.</text>
</comment>
<gene>
    <name evidence="2" type="ORF">DIT97_25415</name>
</gene>
<reference evidence="2 3" key="1">
    <citation type="journal article" date="2018" name="Nat. Biotechnol.">
        <title>A standardized bacterial taxonomy based on genome phylogeny substantially revises the tree of life.</title>
        <authorList>
            <person name="Parks D.H."/>
            <person name="Chuvochina M."/>
            <person name="Waite D.W."/>
            <person name="Rinke C."/>
            <person name="Skarshewski A."/>
            <person name="Chaumeil P.A."/>
            <person name="Hugenholtz P."/>
        </authorList>
    </citation>
    <scope>NUCLEOTIDE SEQUENCE [LARGE SCALE GENOMIC DNA]</scope>
    <source>
        <strain evidence="2">UBA9375</strain>
    </source>
</reference>
<dbReference type="PANTHER" id="PTHR43861">
    <property type="entry name" value="TRANS-ACONITATE 2-METHYLTRANSFERASE-RELATED"/>
    <property type="match status" value="1"/>
</dbReference>
<dbReference type="SUPFAM" id="SSF53335">
    <property type="entry name" value="S-adenosyl-L-methionine-dependent methyltransferases"/>
    <property type="match status" value="1"/>
</dbReference>
<dbReference type="Proteomes" id="UP000263642">
    <property type="component" value="Unassembled WGS sequence"/>
</dbReference>
<name>A0A3D3RBI9_9PLAN</name>
<keyword evidence="2" id="KW-0808">Transferase</keyword>
<dbReference type="InterPro" id="IPR029063">
    <property type="entry name" value="SAM-dependent_MTases_sf"/>
</dbReference>
<proteinExistence type="predicted"/>
<dbReference type="AlphaFoldDB" id="A0A3D3RBI9"/>
<protein>
    <submittedName>
        <fullName evidence="2">SAM-dependent methyltransferase</fullName>
    </submittedName>
</protein>
<dbReference type="GO" id="GO:0008757">
    <property type="term" value="F:S-adenosylmethionine-dependent methyltransferase activity"/>
    <property type="evidence" value="ECO:0007669"/>
    <property type="project" value="InterPro"/>
</dbReference>
<dbReference type="Gene3D" id="3.40.50.150">
    <property type="entry name" value="Vaccinia Virus protein VP39"/>
    <property type="match status" value="1"/>
</dbReference>
<dbReference type="Pfam" id="PF08241">
    <property type="entry name" value="Methyltransf_11"/>
    <property type="match status" value="1"/>
</dbReference>